<proteinExistence type="predicted"/>
<dbReference type="AlphaFoldDB" id="A0AA95KKI3"/>
<sequence>MSLKLSGYPENVAGWLFFEKDECRDRMALMQRDNTAIRAELGRILESRGFRSYRMLQKFLSYIVERALGESQANIDQYSIAVEGLGKPADFDAGIDPLIRMQAGRLRKQLENYTLPVNSC</sequence>
<name>A0AA95KKI3_9GAMM</name>
<dbReference type="EMBL" id="CP124756">
    <property type="protein sequence ID" value="WGZ95566.1"/>
    <property type="molecule type" value="Genomic_DNA"/>
</dbReference>
<dbReference type="KEGG" id="tput:QJT81_06155"/>
<accession>A0AA95KKI3</accession>
<protein>
    <submittedName>
        <fullName evidence="1">Uncharacterized protein</fullName>
    </submittedName>
</protein>
<gene>
    <name evidence="1" type="ORF">QJT81_06155</name>
</gene>
<reference evidence="1" key="2">
    <citation type="submission" date="2023-04" db="EMBL/GenBank/DDBJ databases">
        <authorList>
            <person name="Beletskiy A.V."/>
            <person name="Mardanov A.V."/>
            <person name="Ravin N.V."/>
        </authorList>
    </citation>
    <scope>NUCLEOTIDE SEQUENCE</scope>
    <source>
        <strain evidence="1">GKL-02</strain>
    </source>
</reference>
<dbReference type="Proteomes" id="UP001301326">
    <property type="component" value="Chromosome"/>
</dbReference>
<evidence type="ECO:0000313" key="1">
    <source>
        <dbReference type="EMBL" id="WGZ95566.1"/>
    </source>
</evidence>
<organism evidence="1">
    <name type="scientific">Candidatus Thiothrix putei</name>
    <dbReference type="NCBI Taxonomy" id="3080811"/>
    <lineage>
        <taxon>Bacteria</taxon>
        <taxon>Pseudomonadati</taxon>
        <taxon>Pseudomonadota</taxon>
        <taxon>Gammaproteobacteria</taxon>
        <taxon>Thiotrichales</taxon>
        <taxon>Thiotrichaceae</taxon>
        <taxon>Thiothrix</taxon>
    </lineage>
</organism>
<reference evidence="1" key="1">
    <citation type="journal article" date="2023" name="Int. J. Mol. Sci.">
        <title>Metagenomics Revealed a New Genus 'Candidatus Thiocaldithrix dubininis' gen. nov., sp. nov. and a New Species 'Candidatus Thiothrix putei' sp. nov. in the Family Thiotrichaceae, Some Members of Which Have Traits of Both Na+- and H+-Motive Energetics.</title>
        <authorList>
            <person name="Ravin N.V."/>
            <person name="Muntyan M.S."/>
            <person name="Smolyakov D.D."/>
            <person name="Rudenko T.S."/>
            <person name="Beletsky A.V."/>
            <person name="Mardanov A.V."/>
            <person name="Grabovich M.Y."/>
        </authorList>
    </citation>
    <scope>NUCLEOTIDE SEQUENCE</scope>
    <source>
        <strain evidence="1">GKL-02</strain>
    </source>
</reference>